<accession>E3MVP4</accession>
<gene>
    <name evidence="1" type="ORF">CRE_24076</name>
</gene>
<dbReference type="eggNOG" id="ENOG502TJB5">
    <property type="taxonomic scope" value="Eukaryota"/>
</dbReference>
<dbReference type="Proteomes" id="UP000008281">
    <property type="component" value="Unassembled WGS sequence"/>
</dbReference>
<name>E3MVP4_CAERE</name>
<dbReference type="KEGG" id="crq:GCK72_024968"/>
<sequence>MTNSESIQSADSLVNGALFQHLCKTRIESEKLMKETKFNMDECWTRIADDLYHRTCNYLEDKTPKTNKLHAIVRDIRMGHKHRLEFILPRATQRYKAYTCFILFESLHLCLHTERIALYYLDRIRQEEEAAQTASKAVVVASSAPTPNDCTIL</sequence>
<dbReference type="AlphaFoldDB" id="E3MVP4"/>
<organism evidence="2">
    <name type="scientific">Caenorhabditis remanei</name>
    <name type="common">Caenorhabditis vulgaris</name>
    <dbReference type="NCBI Taxonomy" id="31234"/>
    <lineage>
        <taxon>Eukaryota</taxon>
        <taxon>Metazoa</taxon>
        <taxon>Ecdysozoa</taxon>
        <taxon>Nematoda</taxon>
        <taxon>Chromadorea</taxon>
        <taxon>Rhabditida</taxon>
        <taxon>Rhabditina</taxon>
        <taxon>Rhabditomorpha</taxon>
        <taxon>Rhabditoidea</taxon>
        <taxon>Rhabditidae</taxon>
        <taxon>Peloderinae</taxon>
        <taxon>Caenorhabditis</taxon>
    </lineage>
</organism>
<dbReference type="CTD" id="9826083"/>
<dbReference type="GeneID" id="9826083"/>
<reference evidence="1" key="1">
    <citation type="submission" date="2007-07" db="EMBL/GenBank/DDBJ databases">
        <title>PCAP assembly of the Caenorhabditis remanei genome.</title>
        <authorList>
            <consortium name="The Caenorhabditis remanei Sequencing Consortium"/>
            <person name="Wilson R.K."/>
        </authorList>
    </citation>
    <scope>NUCLEOTIDE SEQUENCE [LARGE SCALE GENOMIC DNA]</scope>
    <source>
        <strain evidence="1">PB4641</strain>
    </source>
</reference>
<dbReference type="EMBL" id="DS268483">
    <property type="protein sequence ID" value="EFP10197.1"/>
    <property type="molecule type" value="Genomic_DNA"/>
</dbReference>
<dbReference type="HOGENOM" id="CLU_1714993_0_0_1"/>
<proteinExistence type="predicted"/>
<dbReference type="RefSeq" id="XP_003099772.2">
    <property type="nucleotide sequence ID" value="XM_003099724.2"/>
</dbReference>
<evidence type="ECO:0000313" key="2">
    <source>
        <dbReference type="Proteomes" id="UP000008281"/>
    </source>
</evidence>
<dbReference type="FunCoup" id="E3MVP4">
    <property type="interactions" value="429"/>
</dbReference>
<keyword evidence="2" id="KW-1185">Reference proteome</keyword>
<evidence type="ECO:0000313" key="1">
    <source>
        <dbReference type="EMBL" id="EFP10197.1"/>
    </source>
</evidence>
<protein>
    <submittedName>
        <fullName evidence="1">Uncharacterized protein</fullName>
    </submittedName>
</protein>